<proteinExistence type="predicted"/>
<evidence type="ECO:0000313" key="1">
    <source>
        <dbReference type="EMBL" id="SMP09721.1"/>
    </source>
</evidence>
<dbReference type="EMBL" id="FXTY01000002">
    <property type="protein sequence ID" value="SMP09721.1"/>
    <property type="molecule type" value="Genomic_DNA"/>
</dbReference>
<evidence type="ECO:0000313" key="2">
    <source>
        <dbReference type="Proteomes" id="UP001157961"/>
    </source>
</evidence>
<keyword evidence="2" id="KW-1185">Reference proteome</keyword>
<comment type="caution">
    <text evidence="1">The sequence shown here is derived from an EMBL/GenBank/DDBJ whole genome shotgun (WGS) entry which is preliminary data.</text>
</comment>
<accession>A0ABY1NHD9</accession>
<reference evidence="1 2" key="1">
    <citation type="submission" date="2017-05" db="EMBL/GenBank/DDBJ databases">
        <authorList>
            <person name="Varghese N."/>
            <person name="Submissions S."/>
        </authorList>
    </citation>
    <scope>NUCLEOTIDE SEQUENCE [LARGE SCALE GENOMIC DNA]</scope>
    <source>
        <strain evidence="1 2">DSM 29734</strain>
    </source>
</reference>
<sequence>MGGAYIGASQMDLEKVMPVEFKIFPKRGLVVVRYSGYATVNETLNATEAYVSHPDYVAGQKQLVNMTEVTGFEKDYVQFMGMQARLTERLVRSDLQSLVVYIAPTNISRDLSAMFVRSWIDIGSVVPLVQDSESEGLALLGQPEETLDVLLATLAN</sequence>
<protein>
    <submittedName>
        <fullName evidence="1">Uncharacterized protein</fullName>
    </submittedName>
</protein>
<organism evidence="1 2">
    <name type="scientific">Shimia sagamensis</name>
    <dbReference type="NCBI Taxonomy" id="1566352"/>
    <lineage>
        <taxon>Bacteria</taxon>
        <taxon>Pseudomonadati</taxon>
        <taxon>Pseudomonadota</taxon>
        <taxon>Alphaproteobacteria</taxon>
        <taxon>Rhodobacterales</taxon>
        <taxon>Roseobacteraceae</taxon>
    </lineage>
</organism>
<dbReference type="Proteomes" id="UP001157961">
    <property type="component" value="Unassembled WGS sequence"/>
</dbReference>
<gene>
    <name evidence="1" type="ORF">SAMN06265373_1027</name>
</gene>
<name>A0ABY1NHD9_9RHOB</name>